<accession>A0ABU2IGP4</accession>
<dbReference type="EMBL" id="JASBAG010000003">
    <property type="protein sequence ID" value="MDT0097217.1"/>
    <property type="molecule type" value="Genomic_DNA"/>
</dbReference>
<dbReference type="RefSeq" id="WP_176746544.1">
    <property type="nucleotide sequence ID" value="NZ_CP156021.1"/>
</dbReference>
<comment type="caution">
    <text evidence="1">The sequence shown here is derived from an EMBL/GenBank/DDBJ whole genome shotgun (WGS) entry which is preliminary data.</text>
</comment>
<reference evidence="1 2" key="1">
    <citation type="submission" date="2023-05" db="EMBL/GenBank/DDBJ databases">
        <title>A Combination of Whole Genome Sequencing and Metagenomics Reveals Diversity of Listeria spp. in Soil Collected from the Nantahala National Forest.</title>
        <authorList>
            <person name="Wang J."/>
            <person name="Schamp C.N."/>
            <person name="Hudson L.K."/>
            <person name="Chaggar H.K."/>
            <person name="Bryan D.W."/>
            <person name="Radosevich M."/>
            <person name="Denes T.G."/>
        </authorList>
    </citation>
    <scope>NUCLEOTIDE SEQUENCE [LARGE SCALE GENOMIC DNA]</scope>
    <source>
        <strain evidence="1 2">UTK S2-0009</strain>
    </source>
</reference>
<dbReference type="Proteomes" id="UP001267344">
    <property type="component" value="Unassembled WGS sequence"/>
</dbReference>
<protein>
    <submittedName>
        <fullName evidence="1">Uncharacterized protein</fullName>
    </submittedName>
</protein>
<proteinExistence type="predicted"/>
<dbReference type="GeneID" id="93240670"/>
<name>A0ABU2IGP4_9LIST</name>
<organism evidence="1 2">
    <name type="scientific">Listeria swaminathanii</name>
    <dbReference type="NCBI Taxonomy" id="2713501"/>
    <lineage>
        <taxon>Bacteria</taxon>
        <taxon>Bacillati</taxon>
        <taxon>Bacillota</taxon>
        <taxon>Bacilli</taxon>
        <taxon>Bacillales</taxon>
        <taxon>Listeriaceae</taxon>
        <taxon>Listeria</taxon>
    </lineage>
</organism>
<evidence type="ECO:0000313" key="1">
    <source>
        <dbReference type="EMBL" id="MDT0097217.1"/>
    </source>
</evidence>
<sequence length="48" mass="5498">MIDITERFLNIEIPGSFCGKEDAFEYIIEPEGVTVNHRLFKPNLKGES</sequence>
<gene>
    <name evidence="1" type="ORF">QJV39_10925</name>
</gene>
<evidence type="ECO:0000313" key="2">
    <source>
        <dbReference type="Proteomes" id="UP001267344"/>
    </source>
</evidence>
<keyword evidence="2" id="KW-1185">Reference proteome</keyword>